<gene>
    <name evidence="1" type="ORF">A0U93_13525</name>
</gene>
<name>A0A1U9KSH0_9PROT</name>
<keyword evidence="2" id="KW-1185">Reference proteome</keyword>
<accession>A0A1U9KSH0</accession>
<dbReference type="KEGG" id="nch:A0U93_13525"/>
<protein>
    <submittedName>
        <fullName evidence="1">Uncharacterized protein</fullName>
    </submittedName>
</protein>
<sequence>MAIHQNDNEAERQRRIHLLLDRLPTKVRNAVQWLLTPERRWIRIPTAIVFLIGGMLWFLPILGIWMLPVGIILLAEDVPLFRRLSASLLAWIERRHPAWLGLDKPAQ</sequence>
<dbReference type="AlphaFoldDB" id="A0A1U9KSH0"/>
<organism evidence="1 2">
    <name type="scientific">Neoasaia chiangmaiensis</name>
    <dbReference type="NCBI Taxonomy" id="320497"/>
    <lineage>
        <taxon>Bacteria</taxon>
        <taxon>Pseudomonadati</taxon>
        <taxon>Pseudomonadota</taxon>
        <taxon>Alphaproteobacteria</taxon>
        <taxon>Acetobacterales</taxon>
        <taxon>Acetobacteraceae</taxon>
        <taxon>Neoasaia</taxon>
    </lineage>
</organism>
<dbReference type="EMBL" id="CP014691">
    <property type="protein sequence ID" value="AQS88773.1"/>
    <property type="molecule type" value="Genomic_DNA"/>
</dbReference>
<reference evidence="1 2" key="1">
    <citation type="submission" date="2016-03" db="EMBL/GenBank/DDBJ databases">
        <title>Acetic acid bacteria sequencing.</title>
        <authorList>
            <person name="Brandt J."/>
            <person name="Jakob F."/>
            <person name="Vogel R.F."/>
        </authorList>
    </citation>
    <scope>NUCLEOTIDE SEQUENCE [LARGE SCALE GENOMIC DNA]</scope>
    <source>
        <strain evidence="1 2">NBRC 101099</strain>
    </source>
</reference>
<evidence type="ECO:0000313" key="1">
    <source>
        <dbReference type="EMBL" id="AQS88773.1"/>
    </source>
</evidence>
<dbReference type="OrthoDB" id="5959103at2"/>
<dbReference type="STRING" id="320497.A0U93_13525"/>
<proteinExistence type="predicted"/>
<dbReference type="Proteomes" id="UP000188604">
    <property type="component" value="Chromosome"/>
</dbReference>
<evidence type="ECO:0000313" key="2">
    <source>
        <dbReference type="Proteomes" id="UP000188604"/>
    </source>
</evidence>